<dbReference type="InterPro" id="IPR036188">
    <property type="entry name" value="FAD/NAD-bd_sf"/>
</dbReference>
<keyword evidence="12" id="KW-0175">Coiled coil</keyword>
<dbReference type="FunFam" id="3.90.700.10:FF:000002">
    <property type="entry name" value="L-aspartate oxidase"/>
    <property type="match status" value="1"/>
</dbReference>
<comment type="catalytic activity">
    <reaction evidence="9">
        <text>L-aspartate + O2 = iminosuccinate + H2O2</text>
        <dbReference type="Rhea" id="RHEA:25876"/>
        <dbReference type="ChEBI" id="CHEBI:15379"/>
        <dbReference type="ChEBI" id="CHEBI:16240"/>
        <dbReference type="ChEBI" id="CHEBI:29991"/>
        <dbReference type="ChEBI" id="CHEBI:77875"/>
        <dbReference type="EC" id="1.4.3.16"/>
    </reaction>
    <physiologicalReaction direction="left-to-right" evidence="9">
        <dbReference type="Rhea" id="RHEA:25877"/>
    </physiologicalReaction>
</comment>
<comment type="cofactor">
    <cofactor evidence="1 11">
        <name>FAD</name>
        <dbReference type="ChEBI" id="CHEBI:57692"/>
    </cofactor>
</comment>
<dbReference type="GO" id="GO:0009435">
    <property type="term" value="P:NAD+ biosynthetic process"/>
    <property type="evidence" value="ECO:0007669"/>
    <property type="project" value="UniProtKB-UniPathway"/>
</dbReference>
<evidence type="ECO:0000256" key="3">
    <source>
        <dbReference type="ARBA" id="ARBA00008562"/>
    </source>
</evidence>
<organism evidence="15 16">
    <name type="scientific">Candidatus Cerribacteria bacterium 'Amazon FNV 2010 28 9'</name>
    <dbReference type="NCBI Taxonomy" id="2081795"/>
    <lineage>
        <taxon>Bacteria</taxon>
        <taxon>Candidatus Cerribacteria</taxon>
    </lineage>
</organism>
<evidence type="ECO:0000313" key="15">
    <source>
        <dbReference type="EMBL" id="PWU22726.1"/>
    </source>
</evidence>
<dbReference type="Pfam" id="PF00890">
    <property type="entry name" value="FAD_binding_2"/>
    <property type="match status" value="1"/>
</dbReference>
<dbReference type="InterPro" id="IPR037099">
    <property type="entry name" value="Fum_R/Succ_DH_flav-like_C_sf"/>
</dbReference>
<name>A0A317JSG9_9BACT</name>
<evidence type="ECO:0000256" key="6">
    <source>
        <dbReference type="ARBA" id="ARBA00022642"/>
    </source>
</evidence>
<dbReference type="UniPathway" id="UPA00253">
    <property type="reaction ID" value="UER00326"/>
</dbReference>
<evidence type="ECO:0000256" key="1">
    <source>
        <dbReference type="ARBA" id="ARBA00001974"/>
    </source>
</evidence>
<dbReference type="PANTHER" id="PTHR42716:SF2">
    <property type="entry name" value="L-ASPARTATE OXIDASE, CHLOROPLASTIC"/>
    <property type="match status" value="1"/>
</dbReference>
<dbReference type="InterPro" id="IPR027477">
    <property type="entry name" value="Succ_DH/fumarate_Rdtase_cat_sf"/>
</dbReference>
<feature type="domain" description="Fumarate reductase/succinate dehydrogenase flavoprotein-like C-terminal" evidence="14">
    <location>
        <begin position="445"/>
        <end position="519"/>
    </location>
</feature>
<evidence type="ECO:0000256" key="4">
    <source>
        <dbReference type="ARBA" id="ARBA00012173"/>
    </source>
</evidence>
<dbReference type="AlphaFoldDB" id="A0A317JSG9"/>
<keyword evidence="8 11" id="KW-0560">Oxidoreductase</keyword>
<dbReference type="Gene3D" id="1.20.58.100">
    <property type="entry name" value="Fumarate reductase/succinate dehydrogenase flavoprotein-like, C-terminal domain"/>
    <property type="match status" value="1"/>
</dbReference>
<comment type="caution">
    <text evidence="15">The sequence shown here is derived from an EMBL/GenBank/DDBJ whole genome shotgun (WGS) entry which is preliminary data.</text>
</comment>
<dbReference type="GO" id="GO:0008734">
    <property type="term" value="F:L-aspartate oxidase activity"/>
    <property type="evidence" value="ECO:0007669"/>
    <property type="project" value="UniProtKB-UniRule"/>
</dbReference>
<evidence type="ECO:0000256" key="7">
    <source>
        <dbReference type="ARBA" id="ARBA00022827"/>
    </source>
</evidence>
<evidence type="ECO:0000256" key="2">
    <source>
        <dbReference type="ARBA" id="ARBA00004950"/>
    </source>
</evidence>
<dbReference type="InterPro" id="IPR003953">
    <property type="entry name" value="FAD-dep_OxRdtase_2_FAD-bd"/>
</dbReference>
<keyword evidence="7 11" id="KW-0274">FAD</keyword>
<comment type="function">
    <text evidence="11">Catalyzes the oxidation of L-aspartate to iminoaspartate.</text>
</comment>
<comment type="pathway">
    <text evidence="2 11">Cofactor biosynthesis; NAD(+) biosynthesis; iminoaspartate from L-aspartate (oxidase route): step 1/1.</text>
</comment>
<dbReference type="NCBIfam" id="TIGR00551">
    <property type="entry name" value="nadB"/>
    <property type="match status" value="1"/>
</dbReference>
<evidence type="ECO:0000256" key="9">
    <source>
        <dbReference type="ARBA" id="ARBA00048305"/>
    </source>
</evidence>
<sequence length="519" mass="57238">MLESDVLIIGGGIAGGTTALRLADEGYNVVMLTRAKETVESNTRYAQGGIIYKGEDDTPELLQEDIEIAGGFHSNPEAARILATEGPARVQEFLIQYVGVEFDKTTDGELALALEGGHSLPRIVHAADTTGRAIEEALVEKLYQHTNITILPQMTAIDLLTPAHHSTNRQRIYEPLSCVGAYVFDQQTGEVRTIIANQTVLATGGLGQIYTYTTNPYGSRGDGIAMANRAGARTANLEYIQFHPTALVQRDAPRFLISEAVRGAGARLVHADGTPFMDKYDPQRKDLSTRDIVARAIYNEMILSSATNMYLDVSNYVNHDEIMHHFPSIYENCLQYGIDITKDPIPVAPAAHYSCGGVWTDMNGKTSIDRLYAVGEVACTGLHGANRLASTSLLEGLVFGYRAAEDIASHIQETSYPAVDEIPDWVDQGEHEADPALIAQDLMTLRSIMWNYVGLVRKTDLLERALRDLANLEHEIERFYQTAKLSDELIGLRNMARTSRLVTEQAWANKHSLGSHYRE</sequence>
<protein>
    <recommendedName>
        <fullName evidence="4 10">L-aspartate oxidase</fullName>
        <ecNumber evidence="4 10">1.4.3.16</ecNumber>
    </recommendedName>
</protein>
<reference evidence="15 16" key="1">
    <citation type="submission" date="2018-02" db="EMBL/GenBank/DDBJ databases">
        <title>Genomic Reconstructions from Amazon Rainforest and Pasture Soil Reveal Novel Insights into the Physiology of Candidate Phyla in Tropical Sites.</title>
        <authorList>
            <person name="Kroeger M.E."/>
            <person name="Delmont T."/>
            <person name="Eren A.M."/>
            <person name="Guo J."/>
            <person name="Meyer K.M."/>
            <person name="Khan K."/>
            <person name="Rodrigues J.L.M."/>
            <person name="Bohannan B.J.M."/>
            <person name="Tringe S."/>
            <person name="Borges C.D."/>
            <person name="Tiedje J."/>
            <person name="Tsai S.M."/>
            <person name="Nusslein K."/>
        </authorList>
    </citation>
    <scope>NUCLEOTIDE SEQUENCE [LARGE SCALE GENOMIC DNA]</scope>
    <source>
        <strain evidence="15">Amazon FNV 2010 28 9</strain>
    </source>
</reference>
<feature type="coiled-coil region" evidence="12">
    <location>
        <begin position="455"/>
        <end position="482"/>
    </location>
</feature>
<accession>A0A317JSG9</accession>
<dbReference type="EC" id="1.4.3.16" evidence="4 10"/>
<dbReference type="InterPro" id="IPR015939">
    <property type="entry name" value="Fum_Rdtase/Succ_DH_flav-like_C"/>
</dbReference>
<evidence type="ECO:0000259" key="14">
    <source>
        <dbReference type="Pfam" id="PF02910"/>
    </source>
</evidence>
<dbReference type="SUPFAM" id="SSF51905">
    <property type="entry name" value="FAD/NAD(P)-binding domain"/>
    <property type="match status" value="1"/>
</dbReference>
<dbReference type="GO" id="GO:0005737">
    <property type="term" value="C:cytoplasm"/>
    <property type="evidence" value="ECO:0007669"/>
    <property type="project" value="UniProtKB-SubCell"/>
</dbReference>
<feature type="domain" description="FAD-dependent oxidoreductase 2 FAD-binding" evidence="13">
    <location>
        <begin position="5"/>
        <end position="393"/>
    </location>
</feature>
<dbReference type="InterPro" id="IPR005288">
    <property type="entry name" value="NadB"/>
</dbReference>
<evidence type="ECO:0000256" key="12">
    <source>
        <dbReference type="SAM" id="Coils"/>
    </source>
</evidence>
<dbReference type="Gene3D" id="3.90.700.10">
    <property type="entry name" value="Succinate dehydrogenase/fumarate reductase flavoprotein, catalytic domain"/>
    <property type="match status" value="1"/>
</dbReference>
<comment type="similarity">
    <text evidence="3 11">Belongs to the FAD-dependent oxidoreductase 2 family. NadB subfamily.</text>
</comment>
<dbReference type="EMBL" id="PSRQ01000058">
    <property type="protein sequence ID" value="PWU22726.1"/>
    <property type="molecule type" value="Genomic_DNA"/>
</dbReference>
<evidence type="ECO:0000256" key="5">
    <source>
        <dbReference type="ARBA" id="ARBA00022630"/>
    </source>
</evidence>
<dbReference type="SUPFAM" id="SSF56425">
    <property type="entry name" value="Succinate dehydrogenase/fumarate reductase flavoprotein, catalytic domain"/>
    <property type="match status" value="1"/>
</dbReference>
<evidence type="ECO:0000313" key="16">
    <source>
        <dbReference type="Proteomes" id="UP000246104"/>
    </source>
</evidence>
<gene>
    <name evidence="15" type="primary">nadB</name>
    <name evidence="15" type="ORF">C5B42_05300</name>
</gene>
<keyword evidence="6 11" id="KW-0662">Pyridine nucleotide biosynthesis</keyword>
<evidence type="ECO:0000256" key="11">
    <source>
        <dbReference type="RuleBase" id="RU362049"/>
    </source>
</evidence>
<dbReference type="PRINTS" id="PR00368">
    <property type="entry name" value="FADPNR"/>
</dbReference>
<dbReference type="SUPFAM" id="SSF46977">
    <property type="entry name" value="Succinate dehydrogenase/fumarate reductase flavoprotein C-terminal domain"/>
    <property type="match status" value="1"/>
</dbReference>
<dbReference type="Pfam" id="PF02910">
    <property type="entry name" value="Succ_DH_flav_C"/>
    <property type="match status" value="1"/>
</dbReference>
<keyword evidence="5 11" id="KW-0285">Flavoprotein</keyword>
<dbReference type="PANTHER" id="PTHR42716">
    <property type="entry name" value="L-ASPARTATE OXIDASE"/>
    <property type="match status" value="1"/>
</dbReference>
<proteinExistence type="inferred from homology"/>
<dbReference type="Proteomes" id="UP000246104">
    <property type="component" value="Unassembled WGS sequence"/>
</dbReference>
<evidence type="ECO:0000259" key="13">
    <source>
        <dbReference type="Pfam" id="PF00890"/>
    </source>
</evidence>
<evidence type="ECO:0000256" key="8">
    <source>
        <dbReference type="ARBA" id="ARBA00023002"/>
    </source>
</evidence>
<evidence type="ECO:0000256" key="10">
    <source>
        <dbReference type="NCBIfam" id="TIGR00551"/>
    </source>
</evidence>
<dbReference type="Gene3D" id="3.50.50.60">
    <property type="entry name" value="FAD/NAD(P)-binding domain"/>
    <property type="match status" value="1"/>
</dbReference>
<comment type="subcellular location">
    <subcellularLocation>
        <location evidence="11">Cytoplasm</location>
    </subcellularLocation>
</comment>
<dbReference type="PRINTS" id="PR00411">
    <property type="entry name" value="PNDRDTASEI"/>
</dbReference>